<accession>A0A0S2FCN9</accession>
<name>A0A0S2FCN9_LYSAN</name>
<dbReference type="Proteomes" id="UP000060787">
    <property type="component" value="Chromosome"/>
</dbReference>
<evidence type="ECO:0000313" key="2">
    <source>
        <dbReference type="Proteomes" id="UP000060787"/>
    </source>
</evidence>
<evidence type="ECO:0000313" key="1">
    <source>
        <dbReference type="EMBL" id="ALN81290.1"/>
    </source>
</evidence>
<keyword evidence="2" id="KW-1185">Reference proteome</keyword>
<dbReference type="KEGG" id="lab:LA76x_3162"/>
<dbReference type="EMBL" id="CP011129">
    <property type="protein sequence ID" value="ALN81290.1"/>
    <property type="molecule type" value="Genomic_DNA"/>
</dbReference>
<dbReference type="PATRIC" id="fig|84531.8.peg.3172"/>
<protein>
    <submittedName>
        <fullName evidence="1">Uncharacterized protein</fullName>
    </submittedName>
</protein>
<dbReference type="STRING" id="84531.LA76x_3162"/>
<proteinExistence type="predicted"/>
<sequence>MKDTANATTLAPKLSRAEFEEKLFALIHGIQGPADLSKARVEELTHVALGASEIDGIWSTQGSLNSGSAYSFDFSQYASDDKRVGIDLPDEKHYDPQRRRPCALALASLHSKLKTMGYQDSEFPGPHNRPQAWQYWKGRQSLLVDYTYQAAPEDDQAACVYAVTIEMIIED</sequence>
<reference evidence="1 2" key="1">
    <citation type="journal article" date="2015" name="BMC Genomics">
        <title>Comparative genomics and metabolic profiling of the genus Lysobacter.</title>
        <authorList>
            <person name="de Bruijn I."/>
            <person name="Cheng X."/>
            <person name="de Jager V."/>
            <person name="Exposito R.G."/>
            <person name="Watrous J."/>
            <person name="Patel N."/>
            <person name="Postma J."/>
            <person name="Dorrestein P.C."/>
            <person name="Kobayashi D."/>
            <person name="Raaijmakers J.M."/>
        </authorList>
    </citation>
    <scope>NUCLEOTIDE SEQUENCE [LARGE SCALE GENOMIC DNA]</scope>
    <source>
        <strain evidence="1 2">76</strain>
    </source>
</reference>
<organism evidence="1 2">
    <name type="scientific">Lysobacter antibioticus</name>
    <dbReference type="NCBI Taxonomy" id="84531"/>
    <lineage>
        <taxon>Bacteria</taxon>
        <taxon>Pseudomonadati</taxon>
        <taxon>Pseudomonadota</taxon>
        <taxon>Gammaproteobacteria</taxon>
        <taxon>Lysobacterales</taxon>
        <taxon>Lysobacteraceae</taxon>
        <taxon>Lysobacter</taxon>
    </lineage>
</organism>
<dbReference type="AlphaFoldDB" id="A0A0S2FCN9"/>
<gene>
    <name evidence="1" type="ORF">LA76x_3162</name>
</gene>